<dbReference type="EMBL" id="JAUHTQ010000004">
    <property type="protein sequence ID" value="MDN4493298.1"/>
    <property type="molecule type" value="Genomic_DNA"/>
</dbReference>
<dbReference type="NCBIfam" id="TIGR04104">
    <property type="entry name" value="cxxc_20_cxxc"/>
    <property type="match status" value="1"/>
</dbReference>
<reference evidence="2" key="1">
    <citation type="submission" date="2023-07" db="EMBL/GenBank/DDBJ databases">
        <title>Ureibacillus sp. isolated from freshwater well.</title>
        <authorList>
            <person name="Kirdat K."/>
            <person name="Bhatt A."/>
            <person name="Teware R."/>
            <person name="Bhavsar Y."/>
            <person name="Yadav A."/>
        </authorList>
    </citation>
    <scope>NUCLEOTIDE SEQUENCE</scope>
    <source>
        <strain evidence="2">BA0131</strain>
    </source>
</reference>
<feature type="transmembrane region" description="Helical" evidence="1">
    <location>
        <begin position="95"/>
        <end position="116"/>
    </location>
</feature>
<organism evidence="2 3">
    <name type="scientific">Ureibacillus aquaedulcis</name>
    <dbReference type="NCBI Taxonomy" id="3058421"/>
    <lineage>
        <taxon>Bacteria</taxon>
        <taxon>Bacillati</taxon>
        <taxon>Bacillota</taxon>
        <taxon>Bacilli</taxon>
        <taxon>Bacillales</taxon>
        <taxon>Caryophanaceae</taxon>
        <taxon>Ureibacillus</taxon>
    </lineage>
</organism>
<feature type="transmembrane region" description="Helical" evidence="1">
    <location>
        <begin position="261"/>
        <end position="282"/>
    </location>
</feature>
<dbReference type="Proteomes" id="UP001172743">
    <property type="component" value="Unassembled WGS sequence"/>
</dbReference>
<comment type="caution">
    <text evidence="2">The sequence shown here is derived from an EMBL/GenBank/DDBJ whole genome shotgun (WGS) entry which is preliminary data.</text>
</comment>
<dbReference type="InterPro" id="IPR026369">
    <property type="entry name" value="CxxC_20_CxxC"/>
</dbReference>
<feature type="transmembrane region" description="Helical" evidence="1">
    <location>
        <begin position="142"/>
        <end position="162"/>
    </location>
</feature>
<feature type="transmembrane region" description="Helical" evidence="1">
    <location>
        <begin position="44"/>
        <end position="65"/>
    </location>
</feature>
<name>A0ABT8GPF6_9BACL</name>
<keyword evidence="3" id="KW-1185">Reference proteome</keyword>
<keyword evidence="1" id="KW-0812">Transmembrane</keyword>
<feature type="transmembrane region" description="Helical" evidence="1">
    <location>
        <begin position="168"/>
        <end position="188"/>
    </location>
</feature>
<evidence type="ECO:0000256" key="1">
    <source>
        <dbReference type="SAM" id="Phobius"/>
    </source>
</evidence>
<feature type="transmembrane region" description="Helical" evidence="1">
    <location>
        <begin position="237"/>
        <end position="255"/>
    </location>
</feature>
<protein>
    <recommendedName>
        <fullName evidence="4">CXXC-20-CXXC protein</fullName>
    </recommendedName>
</protein>
<evidence type="ECO:0008006" key="4">
    <source>
        <dbReference type="Google" id="ProtNLM"/>
    </source>
</evidence>
<dbReference type="RefSeq" id="WP_301137607.1">
    <property type="nucleotide sequence ID" value="NZ_JAUHTQ010000004.1"/>
</dbReference>
<proteinExistence type="predicted"/>
<evidence type="ECO:0000313" key="2">
    <source>
        <dbReference type="EMBL" id="MDN4493298.1"/>
    </source>
</evidence>
<keyword evidence="1" id="KW-1133">Transmembrane helix</keyword>
<accession>A0ABT8GPF6</accession>
<gene>
    <name evidence="2" type="ORF">QYB95_07110</name>
</gene>
<keyword evidence="1" id="KW-0472">Membrane</keyword>
<sequence>MKIEKPFKEAWKKELDFIYMKPEMKEELIKKVISQGGLSSSGKWTYPTVMATFALGIVFFLVITIQGNPQYLTGSPTQATNTFLLIERLFYTEKFYWVAGTILLETITVLLFFEVIKKTKRWQSKQKIRYFNKLLATKRRNLLIPGFCCIFFGAVIAYIASIVSLNTIQILASFIMVLFNCLLMLWFIRKLNKSTCPHCGYTFSRKELFKNTWSTYRVKCNRCEEEVYYSYSSSKNYLYMFIPIITHYGLGFLGIPFAIAVFSYLLVGLFFNFYIMNFTTIYSEKDEPLW</sequence>
<evidence type="ECO:0000313" key="3">
    <source>
        <dbReference type="Proteomes" id="UP001172743"/>
    </source>
</evidence>